<dbReference type="Gene3D" id="1.10.357.10">
    <property type="entry name" value="Tetracycline Repressor, domain 2"/>
    <property type="match status" value="1"/>
</dbReference>
<accession>A0A0V8HBT7</accession>
<keyword evidence="1" id="KW-0678">Repressor</keyword>
<gene>
    <name evidence="5" type="ORF">GA0061094_3768</name>
</gene>
<protein>
    <submittedName>
        <fullName evidence="5">Transcriptional regulator, TetR family</fullName>
    </submittedName>
</protein>
<keyword evidence="6" id="KW-1185">Reference proteome</keyword>
<sequence length="207" mass="23957">MSASLSLEEKKKRKRALILQAAVKLFSENGFAETPIAAVAKEAGVSFGTVFTYFETKDVLFEASVLEPLEEIKPYFYEIEERYSGNPKEMIKEMIHCQVDLFSRSMDYLRLIQQVLARPDRYPELFKELDDFVNVFIDKIYPVIAEGQEMGFFYKDAPPLIAQSYLSLINGMRLTFIDDYTNLVWNDMKIQALRLFGPVSNAREEMQ</sequence>
<evidence type="ECO:0000313" key="6">
    <source>
        <dbReference type="Proteomes" id="UP000181997"/>
    </source>
</evidence>
<feature type="DNA-binding region" description="H-T-H motif" evidence="3">
    <location>
        <begin position="35"/>
        <end position="54"/>
    </location>
</feature>
<dbReference type="Pfam" id="PF00440">
    <property type="entry name" value="TetR_N"/>
    <property type="match status" value="1"/>
</dbReference>
<evidence type="ECO:0000313" key="5">
    <source>
        <dbReference type="EMBL" id="SCC29248.1"/>
    </source>
</evidence>
<feature type="domain" description="HTH tetR-type" evidence="4">
    <location>
        <begin position="12"/>
        <end position="72"/>
    </location>
</feature>
<dbReference type="InterPro" id="IPR050624">
    <property type="entry name" value="HTH-type_Tx_Regulator"/>
</dbReference>
<dbReference type="PRINTS" id="PR00455">
    <property type="entry name" value="HTHTETR"/>
</dbReference>
<dbReference type="PANTHER" id="PTHR43479:SF11">
    <property type="entry name" value="ACREF_ENVCD OPERON REPRESSOR-RELATED"/>
    <property type="match status" value="1"/>
</dbReference>
<dbReference type="SUPFAM" id="SSF46689">
    <property type="entry name" value="Homeodomain-like"/>
    <property type="match status" value="1"/>
</dbReference>
<dbReference type="Proteomes" id="UP000181997">
    <property type="component" value="Unassembled WGS sequence"/>
</dbReference>
<dbReference type="GO" id="GO:0003677">
    <property type="term" value="F:DNA binding"/>
    <property type="evidence" value="ECO:0007669"/>
    <property type="project" value="UniProtKB-UniRule"/>
</dbReference>
<proteinExistence type="predicted"/>
<evidence type="ECO:0000256" key="1">
    <source>
        <dbReference type="ARBA" id="ARBA00022491"/>
    </source>
</evidence>
<evidence type="ECO:0000256" key="3">
    <source>
        <dbReference type="PROSITE-ProRule" id="PRU00335"/>
    </source>
</evidence>
<organism evidence="5 6">
    <name type="scientific">[Bacillus] enclensis</name>
    <dbReference type="NCBI Taxonomy" id="1402860"/>
    <lineage>
        <taxon>Bacteria</taxon>
        <taxon>Bacillati</taxon>
        <taxon>Bacillota</taxon>
        <taxon>Bacilli</taxon>
        <taxon>Bacillales</taxon>
        <taxon>Bacillaceae</taxon>
        <taxon>Rossellomorea</taxon>
    </lineage>
</organism>
<reference evidence="6" key="1">
    <citation type="submission" date="2016-08" db="EMBL/GenBank/DDBJ databases">
        <authorList>
            <person name="Varghese N."/>
            <person name="Submissions Spin"/>
        </authorList>
    </citation>
    <scope>NUCLEOTIDE SEQUENCE [LARGE SCALE GENOMIC DNA]</scope>
    <source>
        <strain evidence="6">SGD-1123</strain>
    </source>
</reference>
<dbReference type="OrthoDB" id="9780939at2"/>
<dbReference type="SUPFAM" id="SSF48498">
    <property type="entry name" value="Tetracyclin repressor-like, C-terminal domain"/>
    <property type="match status" value="1"/>
</dbReference>
<keyword evidence="2 3" id="KW-0238">DNA-binding</keyword>
<dbReference type="InterPro" id="IPR009057">
    <property type="entry name" value="Homeodomain-like_sf"/>
</dbReference>
<evidence type="ECO:0000259" key="4">
    <source>
        <dbReference type="PROSITE" id="PS50977"/>
    </source>
</evidence>
<dbReference type="EMBL" id="FMAU01000005">
    <property type="protein sequence ID" value="SCC29248.1"/>
    <property type="molecule type" value="Genomic_DNA"/>
</dbReference>
<dbReference type="InterPro" id="IPR001647">
    <property type="entry name" value="HTH_TetR"/>
</dbReference>
<dbReference type="PROSITE" id="PS50977">
    <property type="entry name" value="HTH_TETR_2"/>
    <property type="match status" value="1"/>
</dbReference>
<dbReference type="RefSeq" id="WP_058299657.1">
    <property type="nucleotide sequence ID" value="NZ_FMAU01000005.1"/>
</dbReference>
<evidence type="ECO:0000256" key="2">
    <source>
        <dbReference type="ARBA" id="ARBA00023125"/>
    </source>
</evidence>
<dbReference type="PANTHER" id="PTHR43479">
    <property type="entry name" value="ACREF/ENVCD OPERON REPRESSOR-RELATED"/>
    <property type="match status" value="1"/>
</dbReference>
<dbReference type="AlphaFoldDB" id="A0A0V8HBT7"/>
<name>A0A0V8HBT7_9BACI</name>
<dbReference type="InterPro" id="IPR036271">
    <property type="entry name" value="Tet_transcr_reg_TetR-rel_C_sf"/>
</dbReference>